<reference evidence="1" key="1">
    <citation type="journal article" date="2014" name="Int. J. Syst. Evol. Microbiol.">
        <title>Complete genome sequence of Corynebacterium casei LMG S-19264T (=DSM 44701T), isolated from a smear-ripened cheese.</title>
        <authorList>
            <consortium name="US DOE Joint Genome Institute (JGI-PGF)"/>
            <person name="Walter F."/>
            <person name="Albersmeier A."/>
            <person name="Kalinowski J."/>
            <person name="Ruckert C."/>
        </authorList>
    </citation>
    <scope>NUCLEOTIDE SEQUENCE</scope>
    <source>
        <strain evidence="1">CGMCC 4.5737</strain>
    </source>
</reference>
<name>A0A8J3CB08_9PSEU</name>
<protein>
    <submittedName>
        <fullName evidence="1">Uncharacterized protein</fullName>
    </submittedName>
</protein>
<sequence length="89" mass="9986">MDKYGGEIPVWISASLQLIPVLIAHNRPAEAEHSLLSLEVTVGALSWREFQDRANAIVVTADDDSWERTWSLAELDALRREAGLPPRYT</sequence>
<dbReference type="Proteomes" id="UP000637578">
    <property type="component" value="Unassembled WGS sequence"/>
</dbReference>
<dbReference type="RefSeq" id="WP_189060187.1">
    <property type="nucleotide sequence ID" value="NZ_BMMK01000022.1"/>
</dbReference>
<organism evidence="1 2">
    <name type="scientific">Longimycelium tulufanense</name>
    <dbReference type="NCBI Taxonomy" id="907463"/>
    <lineage>
        <taxon>Bacteria</taxon>
        <taxon>Bacillati</taxon>
        <taxon>Actinomycetota</taxon>
        <taxon>Actinomycetes</taxon>
        <taxon>Pseudonocardiales</taxon>
        <taxon>Pseudonocardiaceae</taxon>
        <taxon>Longimycelium</taxon>
    </lineage>
</organism>
<keyword evidence="2" id="KW-1185">Reference proteome</keyword>
<proteinExistence type="predicted"/>
<dbReference type="EMBL" id="BMMK01000022">
    <property type="protein sequence ID" value="GGM67640.1"/>
    <property type="molecule type" value="Genomic_DNA"/>
</dbReference>
<accession>A0A8J3CB08</accession>
<gene>
    <name evidence="1" type="ORF">GCM10012275_42770</name>
</gene>
<reference evidence="1" key="2">
    <citation type="submission" date="2020-09" db="EMBL/GenBank/DDBJ databases">
        <authorList>
            <person name="Sun Q."/>
            <person name="Zhou Y."/>
        </authorList>
    </citation>
    <scope>NUCLEOTIDE SEQUENCE</scope>
    <source>
        <strain evidence="1">CGMCC 4.5737</strain>
    </source>
</reference>
<evidence type="ECO:0000313" key="2">
    <source>
        <dbReference type="Proteomes" id="UP000637578"/>
    </source>
</evidence>
<evidence type="ECO:0000313" key="1">
    <source>
        <dbReference type="EMBL" id="GGM67640.1"/>
    </source>
</evidence>
<comment type="caution">
    <text evidence="1">The sequence shown here is derived from an EMBL/GenBank/DDBJ whole genome shotgun (WGS) entry which is preliminary data.</text>
</comment>
<dbReference type="AlphaFoldDB" id="A0A8J3CB08"/>